<dbReference type="GO" id="GO:0016757">
    <property type="term" value="F:glycosyltransferase activity"/>
    <property type="evidence" value="ECO:0007669"/>
    <property type="project" value="UniProtKB-KW"/>
</dbReference>
<sequence length="251" mass="29626">MDPISIVALSNDHYAVHLATMLFSLFENKKDETEYQIYIIDGDLSPENKSKITKLLQQYDATPIYLGVDKTKYKDCKGWGHVSQEAFYRISIPELLDHSVKRALYLDSDMIIKGDLQELWDSNQLDSYALGAVVDPVDFAGITLPEGYEYFNSGVLLFNLSRWREENISEKVLTFIRDNPSKIMWWDQDALNAVLYDNWFPLDYKWNFQVFRMKDLNIVPKVIHFNTDVKPWNGNTFLKEEYEFYRNRLEW</sequence>
<dbReference type="InterPro" id="IPR050748">
    <property type="entry name" value="Glycosyltrans_8_dom-fam"/>
</dbReference>
<keyword evidence="2 4" id="KW-0808">Transferase</keyword>
<dbReference type="CDD" id="cd04194">
    <property type="entry name" value="GT8_A4GalT_like"/>
    <property type="match status" value="1"/>
</dbReference>
<evidence type="ECO:0000256" key="2">
    <source>
        <dbReference type="ARBA" id="ARBA00022679"/>
    </source>
</evidence>
<name>A0A0A2UX38_9BACI</name>
<dbReference type="PANTHER" id="PTHR13778">
    <property type="entry name" value="GLYCOSYLTRANSFERASE 8 DOMAIN-CONTAINING PROTEIN"/>
    <property type="match status" value="1"/>
</dbReference>
<gene>
    <name evidence="4" type="ORF">N780_17740</name>
</gene>
<protein>
    <submittedName>
        <fullName evidence="4">Glycosyltransferase</fullName>
    </submittedName>
</protein>
<evidence type="ECO:0000313" key="4">
    <source>
        <dbReference type="EMBL" id="KGP91096.1"/>
    </source>
</evidence>
<keyword evidence="5" id="KW-1185">Reference proteome</keyword>
<dbReference type="InterPro" id="IPR002495">
    <property type="entry name" value="Glyco_trans_8"/>
</dbReference>
<dbReference type="SUPFAM" id="SSF53448">
    <property type="entry name" value="Nucleotide-diphospho-sugar transferases"/>
    <property type="match status" value="1"/>
</dbReference>
<evidence type="ECO:0000256" key="1">
    <source>
        <dbReference type="ARBA" id="ARBA00022676"/>
    </source>
</evidence>
<dbReference type="PANTHER" id="PTHR13778:SF47">
    <property type="entry name" value="LIPOPOLYSACCHARIDE 1,3-GALACTOSYLTRANSFERASE"/>
    <property type="match status" value="1"/>
</dbReference>
<dbReference type="InterPro" id="IPR029044">
    <property type="entry name" value="Nucleotide-diphossugar_trans"/>
</dbReference>
<dbReference type="Gene3D" id="3.90.550.10">
    <property type="entry name" value="Spore Coat Polysaccharide Biosynthesis Protein SpsA, Chain A"/>
    <property type="match status" value="1"/>
</dbReference>
<dbReference type="STRING" id="1385513.N780_17740"/>
<dbReference type="Proteomes" id="UP000030153">
    <property type="component" value="Unassembled WGS sequence"/>
</dbReference>
<dbReference type="GO" id="GO:0046872">
    <property type="term" value="F:metal ion binding"/>
    <property type="evidence" value="ECO:0007669"/>
    <property type="project" value="UniProtKB-KW"/>
</dbReference>
<comment type="caution">
    <text evidence="4">The sequence shown here is derived from an EMBL/GenBank/DDBJ whole genome shotgun (WGS) entry which is preliminary data.</text>
</comment>
<organism evidence="4 5">
    <name type="scientific">Pontibacillus chungwhensis BH030062</name>
    <dbReference type="NCBI Taxonomy" id="1385513"/>
    <lineage>
        <taxon>Bacteria</taxon>
        <taxon>Bacillati</taxon>
        <taxon>Bacillota</taxon>
        <taxon>Bacilli</taxon>
        <taxon>Bacillales</taxon>
        <taxon>Bacillaceae</taxon>
        <taxon>Pontibacillus</taxon>
    </lineage>
</organism>
<evidence type="ECO:0000256" key="3">
    <source>
        <dbReference type="ARBA" id="ARBA00022723"/>
    </source>
</evidence>
<keyword evidence="3" id="KW-0479">Metal-binding</keyword>
<dbReference type="AlphaFoldDB" id="A0A0A2UX38"/>
<keyword evidence="1" id="KW-0328">Glycosyltransferase</keyword>
<dbReference type="EMBL" id="AVBG01000008">
    <property type="protein sequence ID" value="KGP91096.1"/>
    <property type="molecule type" value="Genomic_DNA"/>
</dbReference>
<accession>A0A0A2UX38</accession>
<dbReference type="Pfam" id="PF01501">
    <property type="entry name" value="Glyco_transf_8"/>
    <property type="match status" value="1"/>
</dbReference>
<proteinExistence type="predicted"/>
<evidence type="ECO:0000313" key="5">
    <source>
        <dbReference type="Proteomes" id="UP000030153"/>
    </source>
</evidence>
<reference evidence="4 5" key="1">
    <citation type="submission" date="2013-08" db="EMBL/GenBank/DDBJ databases">
        <title>Genome of Pontibacillus chungwhensis.</title>
        <authorList>
            <person name="Wang Q."/>
            <person name="Wang G."/>
        </authorList>
    </citation>
    <scope>NUCLEOTIDE SEQUENCE [LARGE SCALE GENOMIC DNA]</scope>
    <source>
        <strain evidence="4 5">BH030062</strain>
    </source>
</reference>
<dbReference type="eggNOG" id="COG1442">
    <property type="taxonomic scope" value="Bacteria"/>
</dbReference>
<dbReference type="OrthoDB" id="5672604at2"/>
<dbReference type="RefSeq" id="WP_036784198.1">
    <property type="nucleotide sequence ID" value="NZ_AVBG01000008.1"/>
</dbReference>